<dbReference type="KEGG" id="hdh:G5B40_09080"/>
<proteinExistence type="predicted"/>
<gene>
    <name evidence="2" type="ORF">G5B40_09080</name>
</gene>
<dbReference type="Pfam" id="PF07969">
    <property type="entry name" value="Amidohydro_3"/>
    <property type="match status" value="1"/>
</dbReference>
<sequence>MLTPGFVEGHAHMMAGAMWRYPYVGYHDRIDTDGKLWPGLSAIDDVISGLKKAAKAMTVAGEPPEKPLFAWGFDPIFLPTERLNRRHLDAVSATRPIVVQHSNFHLLTANSPALALAGYTRETNVTGVAKGPDGELNGELQEMAAMFPLMRRVGVDFRALSAHLDSIKAFASIARQTGTTTMTDLHAELPDKDLATLFATTGAADLPLRIVPMLGAAMMPPKEVGPRALELRAKATDMLRLGGVKLVLDGSIQGYTARLRWPYHVNGAPNGIWVIAPEQAEELILEPREAEAPNASDHDHAHGHDHGAAYRSWSTTGGYLTRADLEALLNGPPAGLFRFKGRIALKGGGAVKAHLVGRLHELTPCDAAPTRAVAIGLAPAFEPEAFRLRWDRIVSPTP</sequence>
<accession>A0A7L5C0B8</accession>
<name>A0A7L5C0B8_9RHOB</name>
<dbReference type="EMBL" id="CP049056">
    <property type="protein sequence ID" value="QIE55594.1"/>
    <property type="molecule type" value="Genomic_DNA"/>
</dbReference>
<dbReference type="PANTHER" id="PTHR22642:SF2">
    <property type="entry name" value="PROTEIN LONG AFTER FAR-RED 3"/>
    <property type="match status" value="1"/>
</dbReference>
<organism evidence="2 3">
    <name type="scientific">Pikeienuella piscinae</name>
    <dbReference type="NCBI Taxonomy" id="2748098"/>
    <lineage>
        <taxon>Bacteria</taxon>
        <taxon>Pseudomonadati</taxon>
        <taxon>Pseudomonadota</taxon>
        <taxon>Alphaproteobacteria</taxon>
        <taxon>Rhodobacterales</taxon>
        <taxon>Paracoccaceae</taxon>
        <taxon>Pikeienuella</taxon>
    </lineage>
</organism>
<protein>
    <submittedName>
        <fullName evidence="2">Amidohydrolase family protein</fullName>
    </submittedName>
</protein>
<evidence type="ECO:0000259" key="1">
    <source>
        <dbReference type="Pfam" id="PF07969"/>
    </source>
</evidence>
<dbReference type="Proteomes" id="UP000503336">
    <property type="component" value="Chromosome"/>
</dbReference>
<dbReference type="AlphaFoldDB" id="A0A7L5C0B8"/>
<dbReference type="PANTHER" id="PTHR22642">
    <property type="entry name" value="IMIDAZOLONEPROPIONASE"/>
    <property type="match status" value="1"/>
</dbReference>
<dbReference type="Gene3D" id="3.10.310.70">
    <property type="match status" value="1"/>
</dbReference>
<evidence type="ECO:0000313" key="3">
    <source>
        <dbReference type="Proteomes" id="UP000503336"/>
    </source>
</evidence>
<dbReference type="Gene3D" id="3.20.20.140">
    <property type="entry name" value="Metal-dependent hydrolases"/>
    <property type="match status" value="1"/>
</dbReference>
<keyword evidence="3" id="KW-1185">Reference proteome</keyword>
<dbReference type="GO" id="GO:0016787">
    <property type="term" value="F:hydrolase activity"/>
    <property type="evidence" value="ECO:0007669"/>
    <property type="project" value="UniProtKB-KW"/>
</dbReference>
<keyword evidence="2" id="KW-0378">Hydrolase</keyword>
<reference evidence="2 3" key="1">
    <citation type="submission" date="2020-02" db="EMBL/GenBank/DDBJ databases">
        <title>complete genome sequence of Rhodobacteraceae bacterium.</title>
        <authorList>
            <person name="Park J."/>
            <person name="Kim Y.-S."/>
            <person name="Kim K.-H."/>
        </authorList>
    </citation>
    <scope>NUCLEOTIDE SEQUENCE [LARGE SCALE GENOMIC DNA]</scope>
    <source>
        <strain evidence="2 3">RR4-56</strain>
    </source>
</reference>
<dbReference type="SUPFAM" id="SSF51556">
    <property type="entry name" value="Metallo-dependent hydrolases"/>
    <property type="match status" value="1"/>
</dbReference>
<dbReference type="InterPro" id="IPR013108">
    <property type="entry name" value="Amidohydro_3"/>
</dbReference>
<dbReference type="InterPro" id="IPR032466">
    <property type="entry name" value="Metal_Hydrolase"/>
</dbReference>
<feature type="domain" description="Amidohydrolase 3" evidence="1">
    <location>
        <begin position="1"/>
        <end position="291"/>
    </location>
</feature>
<evidence type="ECO:0000313" key="2">
    <source>
        <dbReference type="EMBL" id="QIE55594.1"/>
    </source>
</evidence>